<keyword evidence="2" id="KW-0808">Transferase</keyword>
<feature type="domain" description="Nucleotide-diphospho-sugar transferase" evidence="1">
    <location>
        <begin position="70"/>
        <end position="185"/>
    </location>
</feature>
<dbReference type="InterPro" id="IPR005069">
    <property type="entry name" value="Nucl-diP-sugar_transferase"/>
</dbReference>
<dbReference type="Pfam" id="PF03407">
    <property type="entry name" value="Nucleotid_trans"/>
    <property type="match status" value="1"/>
</dbReference>
<dbReference type="GO" id="GO:0016740">
    <property type="term" value="F:transferase activity"/>
    <property type="evidence" value="ECO:0007669"/>
    <property type="project" value="UniProtKB-KW"/>
</dbReference>
<sequence length="272" mass="30667">MVDTGFVYAATGEMYVALAVRSARSLREAIPDARIHLFADIDCTDEVFDAVHRLSRSHFRPKFEALRSSPFERSVYLDADTYVSADISDIFDLLQQFDIAGAHVFRRNSRACRRYYRDPLPNSFPQINTGVLGLRRNKRTHAFLEAVEGEMDASDAQFDQAVFRELLFHSDLRLAVLPPEYNFKEPGKAAILSSDDTAPRVIHESRLHGTYDPDVGLLESLEALNGPDLLRHVEALIAADRYLHPAATGKVRPLAISSKPGLFDRFRKHPRG</sequence>
<name>A0ABW3IJI0_9RHOB</name>
<dbReference type="Gene3D" id="3.90.550.10">
    <property type="entry name" value="Spore Coat Polysaccharide Biosynthesis Protein SpsA, Chain A"/>
    <property type="match status" value="1"/>
</dbReference>
<gene>
    <name evidence="2" type="ORF">ACFQ2S_00605</name>
</gene>
<evidence type="ECO:0000313" key="3">
    <source>
        <dbReference type="Proteomes" id="UP001597108"/>
    </source>
</evidence>
<dbReference type="InterPro" id="IPR029044">
    <property type="entry name" value="Nucleotide-diphossugar_trans"/>
</dbReference>
<evidence type="ECO:0000313" key="2">
    <source>
        <dbReference type="EMBL" id="MFD0978144.1"/>
    </source>
</evidence>
<evidence type="ECO:0000259" key="1">
    <source>
        <dbReference type="Pfam" id="PF03407"/>
    </source>
</evidence>
<dbReference type="RefSeq" id="WP_386071853.1">
    <property type="nucleotide sequence ID" value="NZ_JBHTJT010000002.1"/>
</dbReference>
<dbReference type="Proteomes" id="UP001597108">
    <property type="component" value="Unassembled WGS sequence"/>
</dbReference>
<keyword evidence="3" id="KW-1185">Reference proteome</keyword>
<dbReference type="SUPFAM" id="SSF53448">
    <property type="entry name" value="Nucleotide-diphospho-sugar transferases"/>
    <property type="match status" value="1"/>
</dbReference>
<comment type="caution">
    <text evidence="2">The sequence shown here is derived from an EMBL/GenBank/DDBJ whole genome shotgun (WGS) entry which is preliminary data.</text>
</comment>
<organism evidence="2 3">
    <name type="scientific">Tropicimonas aquimaris</name>
    <dbReference type="NCBI Taxonomy" id="914152"/>
    <lineage>
        <taxon>Bacteria</taxon>
        <taxon>Pseudomonadati</taxon>
        <taxon>Pseudomonadota</taxon>
        <taxon>Alphaproteobacteria</taxon>
        <taxon>Rhodobacterales</taxon>
        <taxon>Roseobacteraceae</taxon>
        <taxon>Tropicimonas</taxon>
    </lineage>
</organism>
<accession>A0ABW3IJI0</accession>
<proteinExistence type="predicted"/>
<dbReference type="EMBL" id="JBHTJT010000002">
    <property type="protein sequence ID" value="MFD0978144.1"/>
    <property type="molecule type" value="Genomic_DNA"/>
</dbReference>
<protein>
    <submittedName>
        <fullName evidence="2">Nucleotide-diphospho-sugar transferase</fullName>
    </submittedName>
</protein>
<reference evidence="3" key="1">
    <citation type="journal article" date="2019" name="Int. J. Syst. Evol. Microbiol.">
        <title>The Global Catalogue of Microorganisms (GCM) 10K type strain sequencing project: providing services to taxonomists for standard genome sequencing and annotation.</title>
        <authorList>
            <consortium name="The Broad Institute Genomics Platform"/>
            <consortium name="The Broad Institute Genome Sequencing Center for Infectious Disease"/>
            <person name="Wu L."/>
            <person name="Ma J."/>
        </authorList>
    </citation>
    <scope>NUCLEOTIDE SEQUENCE [LARGE SCALE GENOMIC DNA]</scope>
    <source>
        <strain evidence="3">CCUG 60524</strain>
    </source>
</reference>